<reference evidence="4" key="1">
    <citation type="journal article" date="2019" name="Int. J. Syst. Evol. Microbiol.">
        <title>The Global Catalogue of Microorganisms (GCM) 10K type strain sequencing project: providing services to taxonomists for standard genome sequencing and annotation.</title>
        <authorList>
            <consortium name="The Broad Institute Genomics Platform"/>
            <consortium name="The Broad Institute Genome Sequencing Center for Infectious Disease"/>
            <person name="Wu L."/>
            <person name="Ma J."/>
        </authorList>
    </citation>
    <scope>NUCLEOTIDE SEQUENCE [LARGE SCALE GENOMIC DNA]</scope>
    <source>
        <strain evidence="4">CGMCC 4.7357</strain>
    </source>
</reference>
<keyword evidence="2" id="KW-0963">Cytoplasm</keyword>
<dbReference type="Pfam" id="PF03932">
    <property type="entry name" value="CutC"/>
    <property type="match status" value="1"/>
</dbReference>
<dbReference type="Gene3D" id="3.20.20.380">
    <property type="entry name" value="Copper homeostasis (CutC) domain"/>
    <property type="match status" value="1"/>
</dbReference>
<dbReference type="RefSeq" id="WP_380077709.1">
    <property type="nucleotide sequence ID" value="NZ_JBHSGO010000045.1"/>
</dbReference>
<protein>
    <recommendedName>
        <fullName evidence="2">PF03932 family protein CutC</fullName>
    </recommendedName>
</protein>
<organism evidence="3 4">
    <name type="scientific">Falsiporphyromonas endometrii</name>
    <dbReference type="NCBI Taxonomy" id="1387297"/>
    <lineage>
        <taxon>Bacteria</taxon>
        <taxon>Pseudomonadati</taxon>
        <taxon>Bacteroidota</taxon>
        <taxon>Bacteroidia</taxon>
        <taxon>Bacteroidales</taxon>
        <taxon>Porphyromonadaceae</taxon>
        <taxon>Falsiporphyromonas</taxon>
    </lineage>
</organism>
<evidence type="ECO:0000256" key="2">
    <source>
        <dbReference type="HAMAP-Rule" id="MF_00795"/>
    </source>
</evidence>
<comment type="subcellular location">
    <subcellularLocation>
        <location evidence="2">Cytoplasm</location>
    </subcellularLocation>
</comment>
<gene>
    <name evidence="2" type="primary">cutC</name>
    <name evidence="3" type="ORF">ACFO3G_02605</name>
</gene>
<evidence type="ECO:0000313" key="3">
    <source>
        <dbReference type="EMBL" id="MFC4665509.1"/>
    </source>
</evidence>
<comment type="similarity">
    <text evidence="1 2">Belongs to the CutC family.</text>
</comment>
<keyword evidence="4" id="KW-1185">Reference proteome</keyword>
<dbReference type="SUPFAM" id="SSF110395">
    <property type="entry name" value="CutC-like"/>
    <property type="match status" value="1"/>
</dbReference>
<comment type="caution">
    <text evidence="3">The sequence shown here is derived from an EMBL/GenBank/DDBJ whole genome shotgun (WGS) entry which is preliminary data.</text>
</comment>
<dbReference type="EMBL" id="JBHSGO010000045">
    <property type="protein sequence ID" value="MFC4665509.1"/>
    <property type="molecule type" value="Genomic_DNA"/>
</dbReference>
<dbReference type="PANTHER" id="PTHR12598">
    <property type="entry name" value="COPPER HOMEOSTASIS PROTEIN CUTC"/>
    <property type="match status" value="1"/>
</dbReference>
<dbReference type="PANTHER" id="PTHR12598:SF0">
    <property type="entry name" value="COPPER HOMEOSTASIS PROTEIN CUTC HOMOLOG"/>
    <property type="match status" value="1"/>
</dbReference>
<evidence type="ECO:0000313" key="4">
    <source>
        <dbReference type="Proteomes" id="UP001596020"/>
    </source>
</evidence>
<evidence type="ECO:0000256" key="1">
    <source>
        <dbReference type="ARBA" id="ARBA00007768"/>
    </source>
</evidence>
<name>A0ABV9K625_9PORP</name>
<dbReference type="InterPro" id="IPR036822">
    <property type="entry name" value="CutC-like_dom_sf"/>
</dbReference>
<proteinExistence type="inferred from homology"/>
<accession>A0ABV9K625</accession>
<sequence length="250" mass="27591">MTTQDYKFEVCANSVQSALAAQEAGADRVELCQGIPEGGTTPSFGDISTARKLLNKTKLHVIIRPRSGDFLYNDLEKKIMIEDIRLCKKVGVDGVVFGGLLSDGSIDIEFMKALKHESQGMSTTFHRAFDVCKDPILALKQITQLNFDRILTSGQEASANEGIPLLKRLESLNNGNIILLAGCGVGENNIKKIAEETGIHEFHFSARESFPSKMTYKNDRVSMGGTVRINEFANDITTSERVRKIIRALH</sequence>
<dbReference type="InterPro" id="IPR005627">
    <property type="entry name" value="CutC-like"/>
</dbReference>
<comment type="caution">
    <text evidence="2">Once thought to be involved in copper homeostasis, experiments in E.coli have shown this is not the case.</text>
</comment>
<dbReference type="Proteomes" id="UP001596020">
    <property type="component" value="Unassembled WGS sequence"/>
</dbReference>
<dbReference type="HAMAP" id="MF_00795">
    <property type="entry name" value="CutC"/>
    <property type="match status" value="1"/>
</dbReference>